<organism evidence="1 2">
    <name type="scientific">Microcystis aeruginosa NIES-2521</name>
    <dbReference type="NCBI Taxonomy" id="2303983"/>
    <lineage>
        <taxon>Bacteria</taxon>
        <taxon>Bacillati</taxon>
        <taxon>Cyanobacteriota</taxon>
        <taxon>Cyanophyceae</taxon>
        <taxon>Oscillatoriophycideae</taxon>
        <taxon>Chroococcales</taxon>
        <taxon>Microcystaceae</taxon>
        <taxon>Microcystis</taxon>
    </lineage>
</organism>
<name>A0A5A5RV77_MICAE</name>
<gene>
    <name evidence="1" type="ORF">MiTs_02452</name>
</gene>
<sequence>MTMMSNTGKIRFLCEDETRLGLKTISGRKITAKGVQPLGKVQGQFQATYIYGVVDPKTGEHFFLRIHSFKQSIFSNIFRISF</sequence>
<dbReference type="AlphaFoldDB" id="A0A5A5RV77"/>
<dbReference type="EMBL" id="BHVQ01000029">
    <property type="protein sequence ID" value="GCA80444.1"/>
    <property type="molecule type" value="Genomic_DNA"/>
</dbReference>
<evidence type="ECO:0008006" key="3">
    <source>
        <dbReference type="Google" id="ProtNLM"/>
    </source>
</evidence>
<accession>A0A5A5RV77</accession>
<reference evidence="1 2" key="1">
    <citation type="submission" date="2018-09" db="EMBL/GenBank/DDBJ databases">
        <title>Evolutionary history of phycoerythrin pigmentation in the water bloom-forming cyanobacterium Microcystis aeruginosa.</title>
        <authorList>
            <person name="Tanabe Y."/>
            <person name="Tanabe Y."/>
            <person name="Yamaguchi H."/>
        </authorList>
    </citation>
    <scope>NUCLEOTIDE SEQUENCE [LARGE SCALE GENOMIC DNA]</scope>
    <source>
        <strain evidence="1 2">NIES-2521</strain>
    </source>
</reference>
<dbReference type="Proteomes" id="UP000324689">
    <property type="component" value="Unassembled WGS sequence"/>
</dbReference>
<protein>
    <recommendedName>
        <fullName evidence="3">Tc1-like transposase DDE domain-containing protein</fullName>
    </recommendedName>
</protein>
<evidence type="ECO:0000313" key="2">
    <source>
        <dbReference type="Proteomes" id="UP000324689"/>
    </source>
</evidence>
<evidence type="ECO:0000313" key="1">
    <source>
        <dbReference type="EMBL" id="GCA80444.1"/>
    </source>
</evidence>
<proteinExistence type="predicted"/>
<comment type="caution">
    <text evidence="1">The sequence shown here is derived from an EMBL/GenBank/DDBJ whole genome shotgun (WGS) entry which is preliminary data.</text>
</comment>